<dbReference type="Pfam" id="PF03061">
    <property type="entry name" value="4HBT"/>
    <property type="match status" value="1"/>
</dbReference>
<feature type="compositionally biased region" description="Gly residues" evidence="3">
    <location>
        <begin position="140"/>
        <end position="155"/>
    </location>
</feature>
<dbReference type="CDD" id="cd03443">
    <property type="entry name" value="PaaI_thioesterase"/>
    <property type="match status" value="1"/>
</dbReference>
<dbReference type="NCBIfam" id="TIGR00369">
    <property type="entry name" value="unchar_dom_1"/>
    <property type="match status" value="1"/>
</dbReference>
<evidence type="ECO:0000256" key="3">
    <source>
        <dbReference type="SAM" id="MobiDB-lite"/>
    </source>
</evidence>
<comment type="similarity">
    <text evidence="1">Belongs to the thioesterase PaaI family.</text>
</comment>
<comment type="caution">
    <text evidence="5">The sequence shown here is derived from an EMBL/GenBank/DDBJ whole genome shotgun (WGS) entry which is preliminary data.</text>
</comment>
<evidence type="ECO:0000313" key="6">
    <source>
        <dbReference type="Proteomes" id="UP001166784"/>
    </source>
</evidence>
<keyword evidence="6" id="KW-1185">Reference proteome</keyword>
<evidence type="ECO:0000256" key="2">
    <source>
        <dbReference type="ARBA" id="ARBA00022801"/>
    </source>
</evidence>
<accession>A0ABS9T5H9</accession>
<dbReference type="Proteomes" id="UP001166784">
    <property type="component" value="Unassembled WGS sequence"/>
</dbReference>
<feature type="domain" description="Thioesterase" evidence="4">
    <location>
        <begin position="40"/>
        <end position="116"/>
    </location>
</feature>
<protein>
    <submittedName>
        <fullName evidence="5">PaaI family thioesterase</fullName>
    </submittedName>
</protein>
<dbReference type="InterPro" id="IPR003736">
    <property type="entry name" value="PAAI_dom"/>
</dbReference>
<proteinExistence type="inferred from homology"/>
<dbReference type="SUPFAM" id="SSF54637">
    <property type="entry name" value="Thioesterase/thiol ester dehydrase-isomerase"/>
    <property type="match status" value="1"/>
</dbReference>
<reference evidence="5" key="1">
    <citation type="submission" date="2022-03" db="EMBL/GenBank/DDBJ databases">
        <authorList>
            <person name="Santos J.D.N."/>
            <person name="Kallscheuer N."/>
            <person name="Jogler C."/>
            <person name="Lage O.M."/>
        </authorList>
    </citation>
    <scope>NUCLEOTIDE SEQUENCE</scope>
    <source>
        <strain evidence="5">M600PL45_2</strain>
    </source>
</reference>
<dbReference type="RefSeq" id="WP_241062423.1">
    <property type="nucleotide sequence ID" value="NZ_JAKWJU010000002.1"/>
</dbReference>
<gene>
    <name evidence="5" type="ORF">MMA15_25005</name>
</gene>
<dbReference type="EMBL" id="JAKWJU010000002">
    <property type="protein sequence ID" value="MCH6163536.1"/>
    <property type="molecule type" value="Genomic_DNA"/>
</dbReference>
<evidence type="ECO:0000256" key="1">
    <source>
        <dbReference type="ARBA" id="ARBA00008324"/>
    </source>
</evidence>
<evidence type="ECO:0000313" key="5">
    <source>
        <dbReference type="EMBL" id="MCH6163536.1"/>
    </source>
</evidence>
<keyword evidence="2" id="KW-0378">Hydrolase</keyword>
<organism evidence="5 6">
    <name type="scientific">Streptomyces marispadix</name>
    <dbReference type="NCBI Taxonomy" id="2922868"/>
    <lineage>
        <taxon>Bacteria</taxon>
        <taxon>Bacillati</taxon>
        <taxon>Actinomycetota</taxon>
        <taxon>Actinomycetes</taxon>
        <taxon>Kitasatosporales</taxon>
        <taxon>Streptomycetaceae</taxon>
        <taxon>Streptomyces</taxon>
    </lineage>
</organism>
<dbReference type="InterPro" id="IPR006683">
    <property type="entry name" value="Thioestr_dom"/>
</dbReference>
<sequence>MNADGFGSGFEKTVGMEFPEMTADRTVVTCEITPELLQPYGIVHGGVYCSLVETAASLAAAIWYGDRGNVVGVSNHTNFLRAIGTGTVTATATPIHRGRTQQLWLVTVTDDKDRHVARGEVRLANLPSGNGGKRQDGESGPDGGNGEDSGGEAGR</sequence>
<dbReference type="PANTHER" id="PTHR43240">
    <property type="entry name" value="1,4-DIHYDROXY-2-NAPHTHOYL-COA THIOESTERASE 1"/>
    <property type="match status" value="1"/>
</dbReference>
<dbReference type="Gene3D" id="3.10.129.10">
    <property type="entry name" value="Hotdog Thioesterase"/>
    <property type="match status" value="1"/>
</dbReference>
<dbReference type="PANTHER" id="PTHR43240:SF5">
    <property type="entry name" value="1,4-DIHYDROXY-2-NAPHTHOYL-COA THIOESTERASE 1"/>
    <property type="match status" value="1"/>
</dbReference>
<feature type="region of interest" description="Disordered" evidence="3">
    <location>
        <begin position="120"/>
        <end position="155"/>
    </location>
</feature>
<evidence type="ECO:0000259" key="4">
    <source>
        <dbReference type="Pfam" id="PF03061"/>
    </source>
</evidence>
<name>A0ABS9T5H9_9ACTN</name>
<dbReference type="InterPro" id="IPR029069">
    <property type="entry name" value="HotDog_dom_sf"/>
</dbReference>
<reference evidence="5" key="2">
    <citation type="journal article" date="2023" name="Int. J. Syst. Evol. Microbiol.">
        <title>Streptomyces marispadix sp. nov., isolated from marine beach sediment of the Northern Coast of Portugal.</title>
        <authorList>
            <person name="dos Santos J.D.N."/>
            <person name="Vitorino I.R."/>
            <person name="Kallscheuer N."/>
            <person name="Srivastava A."/>
            <person name="Krautwurst S."/>
            <person name="Marz M."/>
            <person name="Jogler C."/>
            <person name="Lobo Da Cunha A."/>
            <person name="Catita J."/>
            <person name="Goncalves H."/>
            <person name="Gonzalez I."/>
            <person name="Reyes F."/>
            <person name="Lage O.M."/>
        </authorList>
    </citation>
    <scope>NUCLEOTIDE SEQUENCE</scope>
    <source>
        <strain evidence="5">M600PL45_2</strain>
    </source>
</reference>